<feature type="region of interest" description="Disordered" evidence="1">
    <location>
        <begin position="1"/>
        <end position="59"/>
    </location>
</feature>
<name>A0A8K0KDQ3_LADFU</name>
<feature type="compositionally biased region" description="Basic and acidic residues" evidence="1">
    <location>
        <begin position="34"/>
        <end position="58"/>
    </location>
</feature>
<proteinExistence type="predicted"/>
<accession>A0A8K0KDQ3</accession>
<gene>
    <name evidence="2" type="ORF">J437_LFUL012641</name>
</gene>
<reference evidence="2" key="2">
    <citation type="submission" date="2017-10" db="EMBL/GenBank/DDBJ databases">
        <title>Ladona fulva Genome sequencing and assembly.</title>
        <authorList>
            <person name="Murali S."/>
            <person name="Richards S."/>
            <person name="Bandaranaike D."/>
            <person name="Bellair M."/>
            <person name="Blankenburg K."/>
            <person name="Chao H."/>
            <person name="Dinh H."/>
            <person name="Doddapaneni H."/>
            <person name="Dugan-Rocha S."/>
            <person name="Elkadiri S."/>
            <person name="Gnanaolivu R."/>
            <person name="Hernandez B."/>
            <person name="Skinner E."/>
            <person name="Javaid M."/>
            <person name="Lee S."/>
            <person name="Li M."/>
            <person name="Ming W."/>
            <person name="Munidasa M."/>
            <person name="Muniz J."/>
            <person name="Nguyen L."/>
            <person name="Hughes D."/>
            <person name="Osuji N."/>
            <person name="Pu L.-L."/>
            <person name="Puazo M."/>
            <person name="Qu C."/>
            <person name="Quiroz J."/>
            <person name="Raj R."/>
            <person name="Weissenberger G."/>
            <person name="Xin Y."/>
            <person name="Zou X."/>
            <person name="Han Y."/>
            <person name="Worley K."/>
            <person name="Muzny D."/>
            <person name="Gibbs R."/>
        </authorList>
    </citation>
    <scope>NUCLEOTIDE SEQUENCE</scope>
    <source>
        <strain evidence="2">Sampled in the wild</strain>
    </source>
</reference>
<protein>
    <submittedName>
        <fullName evidence="2">Uncharacterized protein</fullName>
    </submittedName>
</protein>
<comment type="caution">
    <text evidence="2">The sequence shown here is derived from an EMBL/GenBank/DDBJ whole genome shotgun (WGS) entry which is preliminary data.</text>
</comment>
<keyword evidence="3" id="KW-1185">Reference proteome</keyword>
<reference evidence="2" key="1">
    <citation type="submission" date="2013-04" db="EMBL/GenBank/DDBJ databases">
        <authorList>
            <person name="Qu J."/>
            <person name="Murali S.C."/>
            <person name="Bandaranaike D."/>
            <person name="Bellair M."/>
            <person name="Blankenburg K."/>
            <person name="Chao H."/>
            <person name="Dinh H."/>
            <person name="Doddapaneni H."/>
            <person name="Downs B."/>
            <person name="Dugan-Rocha S."/>
            <person name="Elkadiri S."/>
            <person name="Gnanaolivu R.D."/>
            <person name="Hernandez B."/>
            <person name="Javaid M."/>
            <person name="Jayaseelan J.C."/>
            <person name="Lee S."/>
            <person name="Li M."/>
            <person name="Ming W."/>
            <person name="Munidasa M."/>
            <person name="Muniz J."/>
            <person name="Nguyen L."/>
            <person name="Ongeri F."/>
            <person name="Osuji N."/>
            <person name="Pu L.-L."/>
            <person name="Puazo M."/>
            <person name="Qu C."/>
            <person name="Quiroz J."/>
            <person name="Raj R."/>
            <person name="Weissenberger G."/>
            <person name="Xin Y."/>
            <person name="Zou X."/>
            <person name="Han Y."/>
            <person name="Richards S."/>
            <person name="Worley K."/>
            <person name="Muzny D."/>
            <person name="Gibbs R."/>
        </authorList>
    </citation>
    <scope>NUCLEOTIDE SEQUENCE</scope>
    <source>
        <strain evidence="2">Sampled in the wild</strain>
    </source>
</reference>
<sequence>MSSKGKIPQDIRASTSLRRDRSKKRRRSSNPFESETKEAAKTSRSSKKLEDSKDHDMPINDSIGHLMNIILRFFITVEQVSEVWASMHCNAYPPVIMSSFPYVGNTYEVKQRFIFAVRLLWIGLTTYDLIMNNLESASDAVCELILR</sequence>
<dbReference type="Proteomes" id="UP000792457">
    <property type="component" value="Unassembled WGS sequence"/>
</dbReference>
<dbReference type="EMBL" id="KZ308610">
    <property type="protein sequence ID" value="KAG8232304.1"/>
    <property type="molecule type" value="Genomic_DNA"/>
</dbReference>
<organism evidence="2 3">
    <name type="scientific">Ladona fulva</name>
    <name type="common">Scarce chaser dragonfly</name>
    <name type="synonym">Libellula fulva</name>
    <dbReference type="NCBI Taxonomy" id="123851"/>
    <lineage>
        <taxon>Eukaryota</taxon>
        <taxon>Metazoa</taxon>
        <taxon>Ecdysozoa</taxon>
        <taxon>Arthropoda</taxon>
        <taxon>Hexapoda</taxon>
        <taxon>Insecta</taxon>
        <taxon>Pterygota</taxon>
        <taxon>Palaeoptera</taxon>
        <taxon>Odonata</taxon>
        <taxon>Epiprocta</taxon>
        <taxon>Anisoptera</taxon>
        <taxon>Libelluloidea</taxon>
        <taxon>Libellulidae</taxon>
        <taxon>Ladona</taxon>
    </lineage>
</organism>
<dbReference type="AlphaFoldDB" id="A0A8K0KDQ3"/>
<evidence type="ECO:0000313" key="2">
    <source>
        <dbReference type="EMBL" id="KAG8232304.1"/>
    </source>
</evidence>
<evidence type="ECO:0000256" key="1">
    <source>
        <dbReference type="SAM" id="MobiDB-lite"/>
    </source>
</evidence>
<evidence type="ECO:0000313" key="3">
    <source>
        <dbReference type="Proteomes" id="UP000792457"/>
    </source>
</evidence>